<evidence type="ECO:0000256" key="4">
    <source>
        <dbReference type="ARBA" id="ARBA00022692"/>
    </source>
</evidence>
<evidence type="ECO:0000313" key="10">
    <source>
        <dbReference type="EMBL" id="CAK0869083.1"/>
    </source>
</evidence>
<dbReference type="PANTHER" id="PTHR33281:SF19">
    <property type="entry name" value="VOLTAGE-DEPENDENT ANION CHANNEL-FORMING PROTEIN YNEE"/>
    <property type="match status" value="1"/>
</dbReference>
<keyword evidence="6" id="KW-0406">Ion transport</keyword>
<evidence type="ECO:0000256" key="1">
    <source>
        <dbReference type="ARBA" id="ARBA00004651"/>
    </source>
</evidence>
<dbReference type="InterPro" id="IPR044669">
    <property type="entry name" value="YneE/VCCN1/2-like"/>
</dbReference>
<keyword evidence="11" id="KW-1185">Reference proteome</keyword>
<gene>
    <name evidence="10" type="ORF">PCOR1329_LOCUS55553</name>
</gene>
<evidence type="ECO:0008006" key="12">
    <source>
        <dbReference type="Google" id="ProtNLM"/>
    </source>
</evidence>
<name>A0ABN9V816_9DINO</name>
<dbReference type="EMBL" id="CAUYUJ010016815">
    <property type="protein sequence ID" value="CAK0869083.1"/>
    <property type="molecule type" value="Genomic_DNA"/>
</dbReference>
<evidence type="ECO:0000256" key="9">
    <source>
        <dbReference type="SAM" id="Phobius"/>
    </source>
</evidence>
<evidence type="ECO:0000256" key="7">
    <source>
        <dbReference type="ARBA" id="ARBA00023136"/>
    </source>
</evidence>
<feature type="transmembrane region" description="Helical" evidence="9">
    <location>
        <begin position="226"/>
        <end position="246"/>
    </location>
</feature>
<accession>A0ABN9V816</accession>
<feature type="region of interest" description="Disordered" evidence="8">
    <location>
        <begin position="364"/>
        <end position="427"/>
    </location>
</feature>
<feature type="compositionally biased region" description="Gly residues" evidence="8">
    <location>
        <begin position="471"/>
        <end position="480"/>
    </location>
</feature>
<evidence type="ECO:0000256" key="8">
    <source>
        <dbReference type="SAM" id="MobiDB-lite"/>
    </source>
</evidence>
<protein>
    <recommendedName>
        <fullName evidence="12">Bestrophin homolog</fullName>
    </recommendedName>
</protein>
<evidence type="ECO:0000313" key="11">
    <source>
        <dbReference type="Proteomes" id="UP001189429"/>
    </source>
</evidence>
<feature type="compositionally biased region" description="Basic and acidic residues" evidence="8">
    <location>
        <begin position="399"/>
        <end position="408"/>
    </location>
</feature>
<keyword evidence="4 9" id="KW-0812">Transmembrane</keyword>
<sequence length="511" mass="56025">MRNLSSLPVSTTIRANWKEVLSVTTVAAALCLWNDAEAAAAALSLGPDAVAFAKSLPELSLPGLPFTVSSASLSLLLVFRTNKAYERWWEARCIWGAIINTCRDIVRQSLVRMDPQDMALKAEVTRLVSAFPRSLIYHVGERTDISNLVLEKKYRKILTDEETDKLLKCTHKPMTVTGMLADAVHRAKLPVIDEMKIDQDITKFSDYYGMCERIFKTPIPLSYTRLTSRFLSIWLLTLPLALYAAITPHWLIIPITAIIAFFIFGIEEIAFQIEEPFSALAMNAMADGIDASIFEALELEKKDPFTFKPRDGADAQPQKFAAFFSKPAAPPREAGVAIEAEPELAAASTVVKNVEGRFRFAASAAPAQDGDASEAPVQPSDAPEDSLVYPTNHALTVPKRTDPRRGQEELAAPARRQGESAPGPVGRVGRRVARRGAASFQARALPWCAGRRARRELSRRRPGNALAGRGALRGEGGGQGQKWVPAPRRHALFVTPIPRGLDPFPCTGFPS</sequence>
<feature type="transmembrane region" description="Helical" evidence="9">
    <location>
        <begin position="62"/>
        <end position="79"/>
    </location>
</feature>
<dbReference type="PANTHER" id="PTHR33281">
    <property type="entry name" value="UPF0187 PROTEIN YNEE"/>
    <property type="match status" value="1"/>
</dbReference>
<evidence type="ECO:0000256" key="2">
    <source>
        <dbReference type="ARBA" id="ARBA00022448"/>
    </source>
</evidence>
<comment type="caution">
    <text evidence="10">The sequence shown here is derived from an EMBL/GenBank/DDBJ whole genome shotgun (WGS) entry which is preliminary data.</text>
</comment>
<feature type="region of interest" description="Disordered" evidence="8">
    <location>
        <begin position="456"/>
        <end position="487"/>
    </location>
</feature>
<evidence type="ECO:0000256" key="5">
    <source>
        <dbReference type="ARBA" id="ARBA00022989"/>
    </source>
</evidence>
<keyword evidence="3" id="KW-1003">Cell membrane</keyword>
<reference evidence="10" key="1">
    <citation type="submission" date="2023-10" db="EMBL/GenBank/DDBJ databases">
        <authorList>
            <person name="Chen Y."/>
            <person name="Shah S."/>
            <person name="Dougan E. K."/>
            <person name="Thang M."/>
            <person name="Chan C."/>
        </authorList>
    </citation>
    <scope>NUCLEOTIDE SEQUENCE [LARGE SCALE GENOMIC DNA]</scope>
</reference>
<evidence type="ECO:0000256" key="3">
    <source>
        <dbReference type="ARBA" id="ARBA00022475"/>
    </source>
</evidence>
<dbReference type="Pfam" id="PF25539">
    <property type="entry name" value="Bestrophin_2"/>
    <property type="match status" value="1"/>
</dbReference>
<dbReference type="Proteomes" id="UP001189429">
    <property type="component" value="Unassembled WGS sequence"/>
</dbReference>
<keyword evidence="5 9" id="KW-1133">Transmembrane helix</keyword>
<comment type="subcellular location">
    <subcellularLocation>
        <location evidence="1">Cell membrane</location>
        <topology evidence="1">Multi-pass membrane protein</topology>
    </subcellularLocation>
</comment>
<evidence type="ECO:0000256" key="6">
    <source>
        <dbReference type="ARBA" id="ARBA00023065"/>
    </source>
</evidence>
<keyword evidence="2" id="KW-0813">Transport</keyword>
<keyword evidence="7 9" id="KW-0472">Membrane</keyword>
<proteinExistence type="predicted"/>
<organism evidence="10 11">
    <name type="scientific">Prorocentrum cordatum</name>
    <dbReference type="NCBI Taxonomy" id="2364126"/>
    <lineage>
        <taxon>Eukaryota</taxon>
        <taxon>Sar</taxon>
        <taxon>Alveolata</taxon>
        <taxon>Dinophyceae</taxon>
        <taxon>Prorocentrales</taxon>
        <taxon>Prorocentraceae</taxon>
        <taxon>Prorocentrum</taxon>
    </lineage>
</organism>